<gene>
    <name evidence="2" type="ORF">V6N11_067443</name>
</gene>
<dbReference type="EMBL" id="JBBPBN010000012">
    <property type="protein sequence ID" value="KAK9027617.1"/>
    <property type="molecule type" value="Genomic_DNA"/>
</dbReference>
<sequence>MKLKHYTFFTLFPLVSLIFLPSLVSSQACQRTCGNRSGLGCGDPRFQQYATCDQQTLSLTTHTGSYPITSMDYRNQVIYISDPLMSTCGCSQPSKGFGLDWDASFSFTDDNAQPLRHPFSDPTVTMLHGL</sequence>
<evidence type="ECO:0000313" key="3">
    <source>
        <dbReference type="Proteomes" id="UP001396334"/>
    </source>
</evidence>
<dbReference type="PROSITE" id="PS51257">
    <property type="entry name" value="PROKAR_LIPOPROTEIN"/>
    <property type="match status" value="1"/>
</dbReference>
<feature type="signal peptide" evidence="1">
    <location>
        <begin position="1"/>
        <end position="26"/>
    </location>
</feature>
<keyword evidence="3" id="KW-1185">Reference proteome</keyword>
<feature type="chain" id="PRO_5046342109" description="Wall-associated receptor kinase galacturonan-binding domain-containing protein" evidence="1">
    <location>
        <begin position="27"/>
        <end position="130"/>
    </location>
</feature>
<proteinExistence type="predicted"/>
<evidence type="ECO:0008006" key="4">
    <source>
        <dbReference type="Google" id="ProtNLM"/>
    </source>
</evidence>
<keyword evidence="1" id="KW-0732">Signal</keyword>
<protein>
    <recommendedName>
        <fullName evidence="4">Wall-associated receptor kinase galacturonan-binding domain-containing protein</fullName>
    </recommendedName>
</protein>
<comment type="caution">
    <text evidence="2">The sequence shown here is derived from an EMBL/GenBank/DDBJ whole genome shotgun (WGS) entry which is preliminary data.</text>
</comment>
<evidence type="ECO:0000256" key="1">
    <source>
        <dbReference type="SAM" id="SignalP"/>
    </source>
</evidence>
<dbReference type="PANTHER" id="PTHR33355">
    <property type="entry name" value="WALL-ASSOCIATED RECEPTOR KINASE CARBOXY-TERMINAL PROTEIN-RELATED"/>
    <property type="match status" value="1"/>
</dbReference>
<name>A0ABR2SR44_9ROSI</name>
<reference evidence="2 3" key="1">
    <citation type="journal article" date="2024" name="G3 (Bethesda)">
        <title>Genome assembly of Hibiscus sabdariffa L. provides insights into metabolisms of medicinal natural products.</title>
        <authorList>
            <person name="Kim T."/>
        </authorList>
    </citation>
    <scope>NUCLEOTIDE SEQUENCE [LARGE SCALE GENOMIC DNA]</scope>
    <source>
        <strain evidence="2">TK-2024</strain>
        <tissue evidence="2">Old leaves</tissue>
    </source>
</reference>
<dbReference type="PANTHER" id="PTHR33355:SF10">
    <property type="entry name" value="EGF-LIKE DOMAIN-CONTAINING PROTEIN"/>
    <property type="match status" value="1"/>
</dbReference>
<dbReference type="Proteomes" id="UP001396334">
    <property type="component" value="Unassembled WGS sequence"/>
</dbReference>
<evidence type="ECO:0000313" key="2">
    <source>
        <dbReference type="EMBL" id="KAK9027617.1"/>
    </source>
</evidence>
<organism evidence="2 3">
    <name type="scientific">Hibiscus sabdariffa</name>
    <name type="common">roselle</name>
    <dbReference type="NCBI Taxonomy" id="183260"/>
    <lineage>
        <taxon>Eukaryota</taxon>
        <taxon>Viridiplantae</taxon>
        <taxon>Streptophyta</taxon>
        <taxon>Embryophyta</taxon>
        <taxon>Tracheophyta</taxon>
        <taxon>Spermatophyta</taxon>
        <taxon>Magnoliopsida</taxon>
        <taxon>eudicotyledons</taxon>
        <taxon>Gunneridae</taxon>
        <taxon>Pentapetalae</taxon>
        <taxon>rosids</taxon>
        <taxon>malvids</taxon>
        <taxon>Malvales</taxon>
        <taxon>Malvaceae</taxon>
        <taxon>Malvoideae</taxon>
        <taxon>Hibiscus</taxon>
    </lineage>
</organism>
<accession>A0ABR2SR44</accession>